<reference evidence="7 8" key="1">
    <citation type="submission" date="2018-04" db="EMBL/GenBank/DDBJ databases">
        <title>Complete genome uncultured novel isolate.</title>
        <authorList>
            <person name="Merlino G."/>
        </authorList>
    </citation>
    <scope>NUCLEOTIDE SEQUENCE [LARGE SCALE GENOMIC DNA]</scope>
    <source>
        <strain evidence="8">R1DC9</strain>
    </source>
</reference>
<sequence length="183" mass="21135">MANEKLLIEACKRQDPKAQEELYQQFSPSMYAVCLRYSKSTLEAEDILQEAFIKVFRKISTYKGESSLGYWIKRIVINTAINSQRSKLYMFPMVDVADANIVKPGIDALNNLNHQDLLKMIKSLPDGCRVIFNLYAVEGYKHSEIAKMLEISEGTSKSQFARARQLLKEMARQRDIFKNERAR</sequence>
<keyword evidence="8" id="KW-1185">Reference proteome</keyword>
<dbReference type="AlphaFoldDB" id="A0A4D7JF47"/>
<dbReference type="GO" id="GO:0016987">
    <property type="term" value="F:sigma factor activity"/>
    <property type="evidence" value="ECO:0007669"/>
    <property type="project" value="UniProtKB-KW"/>
</dbReference>
<dbReference type="Gene3D" id="1.10.1740.10">
    <property type="match status" value="1"/>
</dbReference>
<dbReference type="GO" id="GO:0003677">
    <property type="term" value="F:DNA binding"/>
    <property type="evidence" value="ECO:0007669"/>
    <property type="project" value="InterPro"/>
</dbReference>
<dbReference type="GO" id="GO:0006352">
    <property type="term" value="P:DNA-templated transcription initiation"/>
    <property type="evidence" value="ECO:0007669"/>
    <property type="project" value="InterPro"/>
</dbReference>
<dbReference type="InterPro" id="IPR013249">
    <property type="entry name" value="RNA_pol_sigma70_r4_t2"/>
</dbReference>
<dbReference type="SUPFAM" id="SSF88659">
    <property type="entry name" value="Sigma3 and sigma4 domains of RNA polymerase sigma factors"/>
    <property type="match status" value="1"/>
</dbReference>
<gene>
    <name evidence="7" type="ORF">DCC35_08845</name>
</gene>
<keyword evidence="3" id="KW-0731">Sigma factor</keyword>
<evidence type="ECO:0000256" key="2">
    <source>
        <dbReference type="ARBA" id="ARBA00023015"/>
    </source>
</evidence>
<dbReference type="OrthoDB" id="941544at2"/>
<evidence type="ECO:0000259" key="6">
    <source>
        <dbReference type="Pfam" id="PF08281"/>
    </source>
</evidence>
<keyword evidence="2" id="KW-0805">Transcription regulation</keyword>
<evidence type="ECO:0000256" key="4">
    <source>
        <dbReference type="ARBA" id="ARBA00023163"/>
    </source>
</evidence>
<proteinExistence type="inferred from homology"/>
<dbReference type="InterPro" id="IPR036388">
    <property type="entry name" value="WH-like_DNA-bd_sf"/>
</dbReference>
<dbReference type="Pfam" id="PF08281">
    <property type="entry name" value="Sigma70_r4_2"/>
    <property type="match status" value="1"/>
</dbReference>
<dbReference type="InterPro" id="IPR013325">
    <property type="entry name" value="RNA_pol_sigma_r2"/>
</dbReference>
<dbReference type="RefSeq" id="WP_137090426.1">
    <property type="nucleotide sequence ID" value="NZ_CP028923.1"/>
</dbReference>
<keyword evidence="4" id="KW-0804">Transcription</keyword>
<evidence type="ECO:0000256" key="3">
    <source>
        <dbReference type="ARBA" id="ARBA00023082"/>
    </source>
</evidence>
<dbReference type="Pfam" id="PF04542">
    <property type="entry name" value="Sigma70_r2"/>
    <property type="match status" value="1"/>
</dbReference>
<dbReference type="Gene3D" id="1.10.10.10">
    <property type="entry name" value="Winged helix-like DNA-binding domain superfamily/Winged helix DNA-binding domain"/>
    <property type="match status" value="1"/>
</dbReference>
<evidence type="ECO:0000259" key="5">
    <source>
        <dbReference type="Pfam" id="PF04542"/>
    </source>
</evidence>
<organism evidence="7 8">
    <name type="scientific">Mangrovivirga cuniculi</name>
    <dbReference type="NCBI Taxonomy" id="2715131"/>
    <lineage>
        <taxon>Bacteria</taxon>
        <taxon>Pseudomonadati</taxon>
        <taxon>Bacteroidota</taxon>
        <taxon>Cytophagia</taxon>
        <taxon>Cytophagales</taxon>
        <taxon>Mangrovivirgaceae</taxon>
        <taxon>Mangrovivirga</taxon>
    </lineage>
</organism>
<dbReference type="EMBL" id="CP028923">
    <property type="protein sequence ID" value="QCK14839.1"/>
    <property type="molecule type" value="Genomic_DNA"/>
</dbReference>
<dbReference type="InterPro" id="IPR014284">
    <property type="entry name" value="RNA_pol_sigma-70_dom"/>
</dbReference>
<dbReference type="NCBIfam" id="TIGR02937">
    <property type="entry name" value="sigma70-ECF"/>
    <property type="match status" value="1"/>
</dbReference>
<name>A0A4D7JF47_9BACT</name>
<dbReference type="PANTHER" id="PTHR43133">
    <property type="entry name" value="RNA POLYMERASE ECF-TYPE SIGMA FACTO"/>
    <property type="match status" value="1"/>
</dbReference>
<dbReference type="SUPFAM" id="SSF88946">
    <property type="entry name" value="Sigma2 domain of RNA polymerase sigma factors"/>
    <property type="match status" value="1"/>
</dbReference>
<feature type="domain" description="RNA polymerase sigma factor 70 region 4 type 2" evidence="6">
    <location>
        <begin position="115"/>
        <end position="167"/>
    </location>
</feature>
<evidence type="ECO:0000313" key="8">
    <source>
        <dbReference type="Proteomes" id="UP000298616"/>
    </source>
</evidence>
<dbReference type="PANTHER" id="PTHR43133:SF46">
    <property type="entry name" value="RNA POLYMERASE SIGMA-70 FACTOR ECF SUBFAMILY"/>
    <property type="match status" value="1"/>
</dbReference>
<accession>A0A4D7JF47</accession>
<dbReference type="InterPro" id="IPR039425">
    <property type="entry name" value="RNA_pol_sigma-70-like"/>
</dbReference>
<dbReference type="Proteomes" id="UP000298616">
    <property type="component" value="Chromosome"/>
</dbReference>
<evidence type="ECO:0000256" key="1">
    <source>
        <dbReference type="ARBA" id="ARBA00010641"/>
    </source>
</evidence>
<dbReference type="KEGG" id="fpf:DCC35_08845"/>
<evidence type="ECO:0000313" key="7">
    <source>
        <dbReference type="EMBL" id="QCK14839.1"/>
    </source>
</evidence>
<dbReference type="InterPro" id="IPR007627">
    <property type="entry name" value="RNA_pol_sigma70_r2"/>
</dbReference>
<comment type="similarity">
    <text evidence="1">Belongs to the sigma-70 factor family. ECF subfamily.</text>
</comment>
<feature type="domain" description="RNA polymerase sigma-70 region 2" evidence="5">
    <location>
        <begin position="22"/>
        <end position="86"/>
    </location>
</feature>
<dbReference type="InterPro" id="IPR013324">
    <property type="entry name" value="RNA_pol_sigma_r3/r4-like"/>
</dbReference>
<protein>
    <submittedName>
        <fullName evidence="7">RNA polymerase subunit sigma-24</fullName>
    </submittedName>
</protein>